<dbReference type="PROSITE" id="PS00061">
    <property type="entry name" value="ADH_SHORT"/>
    <property type="match status" value="1"/>
</dbReference>
<reference evidence="4" key="1">
    <citation type="submission" date="2022-01" db="EMBL/GenBank/DDBJ databases">
        <authorList>
            <person name="King R."/>
        </authorList>
    </citation>
    <scope>NUCLEOTIDE SEQUENCE</scope>
</reference>
<organism evidence="4 5">
    <name type="scientific">Phaedon cochleariae</name>
    <name type="common">Mustard beetle</name>
    <dbReference type="NCBI Taxonomy" id="80249"/>
    <lineage>
        <taxon>Eukaryota</taxon>
        <taxon>Metazoa</taxon>
        <taxon>Ecdysozoa</taxon>
        <taxon>Arthropoda</taxon>
        <taxon>Hexapoda</taxon>
        <taxon>Insecta</taxon>
        <taxon>Pterygota</taxon>
        <taxon>Neoptera</taxon>
        <taxon>Endopterygota</taxon>
        <taxon>Coleoptera</taxon>
        <taxon>Polyphaga</taxon>
        <taxon>Cucujiformia</taxon>
        <taxon>Chrysomeloidea</taxon>
        <taxon>Chrysomelidae</taxon>
        <taxon>Chrysomelinae</taxon>
        <taxon>Chrysomelini</taxon>
        <taxon>Phaedon</taxon>
    </lineage>
</organism>
<dbReference type="InterPro" id="IPR036291">
    <property type="entry name" value="NAD(P)-bd_dom_sf"/>
</dbReference>
<reference evidence="4" key="2">
    <citation type="submission" date="2022-10" db="EMBL/GenBank/DDBJ databases">
        <authorList>
            <consortium name="ENA_rothamsted_submissions"/>
            <consortium name="culmorum"/>
            <person name="King R."/>
        </authorList>
    </citation>
    <scope>NUCLEOTIDE SEQUENCE</scope>
</reference>
<dbReference type="PANTHER" id="PTHR44229:SF8">
    <property type="entry name" value="ALCOHOL DEHYDROGENASE-RELATED"/>
    <property type="match status" value="1"/>
</dbReference>
<dbReference type="EMBL" id="OU896707">
    <property type="protein sequence ID" value="CAG9812795.1"/>
    <property type="molecule type" value="Genomic_DNA"/>
</dbReference>
<dbReference type="SUPFAM" id="SSF51735">
    <property type="entry name" value="NAD(P)-binding Rossmann-fold domains"/>
    <property type="match status" value="1"/>
</dbReference>
<name>A0A9N9SBE9_PHACE</name>
<protein>
    <recommendedName>
        <fullName evidence="6">Alcohol dehydrogenase</fullName>
    </recommendedName>
</protein>
<dbReference type="FunFam" id="3.40.50.720:FF:000149">
    <property type="entry name" value="15-hydroxyprostaglandin dehydrogenase [NAD(+)]"/>
    <property type="match status" value="1"/>
</dbReference>
<evidence type="ECO:0000313" key="4">
    <source>
        <dbReference type="EMBL" id="CAG9812795.1"/>
    </source>
</evidence>
<proteinExistence type="inferred from homology"/>
<dbReference type="Gene3D" id="3.40.50.720">
    <property type="entry name" value="NAD(P)-binding Rossmann-like Domain"/>
    <property type="match status" value="1"/>
</dbReference>
<evidence type="ECO:0008006" key="6">
    <source>
        <dbReference type="Google" id="ProtNLM"/>
    </source>
</evidence>
<evidence type="ECO:0000256" key="3">
    <source>
        <dbReference type="RuleBase" id="RU000363"/>
    </source>
</evidence>
<gene>
    <name evidence="4" type="ORF">PHAECO_LOCUS1443</name>
</gene>
<keyword evidence="2" id="KW-0560">Oxidoreductase</keyword>
<dbReference type="Proteomes" id="UP001153737">
    <property type="component" value="Chromosome 1"/>
</dbReference>
<dbReference type="OrthoDB" id="417891at2759"/>
<sequence length="271" mass="29843">MVFDLNGKIALISGGASGIGLNYAKELLKNGVKGVCLADVSPEFGDKALKDIEAEFGTNRAIFVQTDVTDIKQFQNAFEKTIETFKHIDILINNAGILNDSLWEKEISVNLNGTIHGTLLALEKYLPSYKQGEDALIVNISSIAGIAEIGFVPIYTATKHAIIGLTRAWGIPLVYERTKVRVVALCPGVTLTPLIADMSGRNLGKEYETIFEKIRPTFQPSQEPEYLAEEAMNVFKHGPNGTLWVIESGQPAYEFKFPERFAQKGNVLSYD</sequence>
<dbReference type="AlphaFoldDB" id="A0A9N9SBE9"/>
<dbReference type="GO" id="GO:0005737">
    <property type="term" value="C:cytoplasm"/>
    <property type="evidence" value="ECO:0007669"/>
    <property type="project" value="TreeGrafter"/>
</dbReference>
<dbReference type="PRINTS" id="PR00080">
    <property type="entry name" value="SDRFAMILY"/>
</dbReference>
<dbReference type="Pfam" id="PF00106">
    <property type="entry name" value="adh_short"/>
    <property type="match status" value="1"/>
</dbReference>
<dbReference type="GO" id="GO:0016616">
    <property type="term" value="F:oxidoreductase activity, acting on the CH-OH group of donors, NAD or NADP as acceptor"/>
    <property type="evidence" value="ECO:0007669"/>
    <property type="project" value="TreeGrafter"/>
</dbReference>
<keyword evidence="5" id="KW-1185">Reference proteome</keyword>
<evidence type="ECO:0000256" key="2">
    <source>
        <dbReference type="ARBA" id="ARBA00023002"/>
    </source>
</evidence>
<dbReference type="PRINTS" id="PR00081">
    <property type="entry name" value="GDHRDH"/>
</dbReference>
<dbReference type="PANTHER" id="PTHR44229">
    <property type="entry name" value="15-HYDROXYPROSTAGLANDIN DEHYDROGENASE [NAD(+)]"/>
    <property type="match status" value="1"/>
</dbReference>
<accession>A0A9N9SBE9</accession>
<dbReference type="InterPro" id="IPR002347">
    <property type="entry name" value="SDR_fam"/>
</dbReference>
<dbReference type="InterPro" id="IPR020904">
    <property type="entry name" value="Sc_DH/Rdtase_CS"/>
</dbReference>
<evidence type="ECO:0000256" key="1">
    <source>
        <dbReference type="ARBA" id="ARBA00006484"/>
    </source>
</evidence>
<evidence type="ECO:0000313" key="5">
    <source>
        <dbReference type="Proteomes" id="UP001153737"/>
    </source>
</evidence>
<comment type="similarity">
    <text evidence="1 3">Belongs to the short-chain dehydrogenases/reductases (SDR) family.</text>
</comment>